<protein>
    <submittedName>
        <fullName evidence="1">Phenylacetate--CoA ligase family protein</fullName>
    </submittedName>
</protein>
<accession>A0A6L5XAG9</accession>
<dbReference type="GO" id="GO:0016874">
    <property type="term" value="F:ligase activity"/>
    <property type="evidence" value="ECO:0007669"/>
    <property type="project" value="UniProtKB-KW"/>
</dbReference>
<proteinExistence type="predicted"/>
<name>A0A6L5XAG9_9FIRM</name>
<keyword evidence="2" id="KW-1185">Reference proteome</keyword>
<dbReference type="SUPFAM" id="SSF56801">
    <property type="entry name" value="Acetyl-CoA synthetase-like"/>
    <property type="match status" value="1"/>
</dbReference>
<evidence type="ECO:0000313" key="2">
    <source>
        <dbReference type="Proteomes" id="UP000481852"/>
    </source>
</evidence>
<dbReference type="PANTHER" id="PTHR36932">
    <property type="entry name" value="CAPSULAR POLYSACCHARIDE BIOSYNTHESIS PROTEIN"/>
    <property type="match status" value="1"/>
</dbReference>
<dbReference type="Gene3D" id="3.40.50.12780">
    <property type="entry name" value="N-terminal domain of ligase-like"/>
    <property type="match status" value="1"/>
</dbReference>
<organism evidence="1 2">
    <name type="scientific">Porcincola intestinalis</name>
    <dbReference type="NCBI Taxonomy" id="2606632"/>
    <lineage>
        <taxon>Bacteria</taxon>
        <taxon>Bacillati</taxon>
        <taxon>Bacillota</taxon>
        <taxon>Clostridia</taxon>
        <taxon>Lachnospirales</taxon>
        <taxon>Lachnospiraceae</taxon>
        <taxon>Porcincola</taxon>
    </lineage>
</organism>
<gene>
    <name evidence="1" type="ORF">FYJ35_10765</name>
</gene>
<keyword evidence="1" id="KW-0436">Ligase</keyword>
<reference evidence="1 2" key="1">
    <citation type="submission" date="2019-08" db="EMBL/GenBank/DDBJ databases">
        <title>In-depth cultivation of the pig gut microbiome towards novel bacterial diversity and tailored functional studies.</title>
        <authorList>
            <person name="Wylensek D."/>
            <person name="Hitch T.C.A."/>
            <person name="Clavel T."/>
        </authorList>
    </citation>
    <scope>NUCLEOTIDE SEQUENCE [LARGE SCALE GENOMIC DNA]</scope>
    <source>
        <strain evidence="1 2">Oil+RF-744-WCA-WT-11</strain>
    </source>
</reference>
<dbReference type="InterPro" id="IPR042099">
    <property type="entry name" value="ANL_N_sf"/>
</dbReference>
<dbReference type="RefSeq" id="WP_154526437.1">
    <property type="nucleotide sequence ID" value="NZ_JAQYJL010000010.1"/>
</dbReference>
<dbReference type="EMBL" id="VULZ01000012">
    <property type="protein sequence ID" value="MSS15512.1"/>
    <property type="molecule type" value="Genomic_DNA"/>
</dbReference>
<sequence length="428" mass="49943">MDAAGEKKWMNLYLFSDLPKMAHRIPKDFTHVMKLQNERVQALARRAYEIPFYKERFDRAGVSPEDIRTGDDLTKLPVLTKDELRTWMGGLKDQPQYKDWICDTTSGSTGKPVSVLFSPREKAYMKANWYRVMLVAGYNPLTGKTMSRINAHDENAGGRDTFLQRFGVFRHRFVNQYASEQEIIDAINAYRPDWLYMNKTEMMRFVLYAHRTGKKVWHPKFYDAISEKVTENDRKLFKEVLGPGIIDSYGTAETGAAMIRLPDKDYYVVHNDSFVVNVVDDAGKLCQRGRVVITPLYKTDLPLINYEVGDRAVMKVKGGVHFITEVEGRLNDYFRYEDGRVTSFFEVTPVIAHCADILQIRFIQKNYDLIHVQIVRDEKARMTEKELETYLETNLNQIFKKPFRFEFEWMKVIPPDKNGKLRMIVCEV</sequence>
<dbReference type="Proteomes" id="UP000481852">
    <property type="component" value="Unassembled WGS sequence"/>
</dbReference>
<dbReference type="AlphaFoldDB" id="A0A6L5XAG9"/>
<dbReference type="InterPro" id="IPR053158">
    <property type="entry name" value="CapK_Type1_Caps_Biosynth"/>
</dbReference>
<comment type="caution">
    <text evidence="1">The sequence shown here is derived from an EMBL/GenBank/DDBJ whole genome shotgun (WGS) entry which is preliminary data.</text>
</comment>
<dbReference type="PANTHER" id="PTHR36932:SF1">
    <property type="entry name" value="CAPSULAR POLYSACCHARIDE BIOSYNTHESIS PROTEIN"/>
    <property type="match status" value="1"/>
</dbReference>
<evidence type="ECO:0000313" key="1">
    <source>
        <dbReference type="EMBL" id="MSS15512.1"/>
    </source>
</evidence>